<protein>
    <recommendedName>
        <fullName evidence="6">Mic1 domain-containing protein</fullName>
    </recommendedName>
</protein>
<dbReference type="GO" id="GO:0010506">
    <property type="term" value="P:regulation of autophagy"/>
    <property type="evidence" value="ECO:0007669"/>
    <property type="project" value="InterPro"/>
</dbReference>
<evidence type="ECO:0000313" key="5">
    <source>
        <dbReference type="Proteomes" id="UP000825935"/>
    </source>
</evidence>
<dbReference type="EMBL" id="CM035442">
    <property type="protein sequence ID" value="KAH7279478.1"/>
    <property type="molecule type" value="Genomic_DNA"/>
</dbReference>
<dbReference type="EMBL" id="CM035442">
    <property type="protein sequence ID" value="KAH7279473.1"/>
    <property type="molecule type" value="Genomic_DNA"/>
</dbReference>
<dbReference type="OrthoDB" id="26384at2759"/>
<dbReference type="EMBL" id="CM035442">
    <property type="protein sequence ID" value="KAH7279476.1"/>
    <property type="molecule type" value="Genomic_DNA"/>
</dbReference>
<evidence type="ECO:0000256" key="1">
    <source>
        <dbReference type="SAM" id="MobiDB-lite"/>
    </source>
</evidence>
<evidence type="ECO:0000313" key="4">
    <source>
        <dbReference type="EMBL" id="KAH7279478.1"/>
    </source>
</evidence>
<feature type="domain" description="Regulator of MON1-CCZ1 complex N-terminal" evidence="3">
    <location>
        <begin position="41"/>
        <end position="153"/>
    </location>
</feature>
<dbReference type="EMBL" id="CM035442">
    <property type="protein sequence ID" value="KAH7279479.1"/>
    <property type="molecule type" value="Genomic_DNA"/>
</dbReference>
<evidence type="ECO:0008006" key="6">
    <source>
        <dbReference type="Google" id="ProtNLM"/>
    </source>
</evidence>
<dbReference type="PANTHER" id="PTHR12897">
    <property type="entry name" value="COLON CANCER-ASSOCIATED PROTEIN MIC1"/>
    <property type="match status" value="1"/>
</dbReference>
<dbReference type="Pfam" id="PF21029">
    <property type="entry name" value="RMC1_N"/>
    <property type="match status" value="1"/>
</dbReference>
<dbReference type="GO" id="GO:0005765">
    <property type="term" value="C:lysosomal membrane"/>
    <property type="evidence" value="ECO:0007669"/>
    <property type="project" value="TreeGrafter"/>
</dbReference>
<name>A0A8T2Q772_CERRI</name>
<proteinExistence type="predicted"/>
<dbReference type="InterPro" id="IPR040371">
    <property type="entry name" value="RMC1"/>
</dbReference>
<keyword evidence="5" id="KW-1185">Reference proteome</keyword>
<dbReference type="OMA" id="VWVHNRE"/>
<dbReference type="PANTHER" id="PTHR12897:SF4">
    <property type="entry name" value="REGULATOR OF MON1-CCZ1 COMPLEX"/>
    <property type="match status" value="1"/>
</dbReference>
<dbReference type="GO" id="GO:0035658">
    <property type="term" value="C:Mon1-Ccz1 complex"/>
    <property type="evidence" value="ECO:0007669"/>
    <property type="project" value="InterPro"/>
</dbReference>
<dbReference type="Pfam" id="PF07035">
    <property type="entry name" value="RMC1_C"/>
    <property type="match status" value="1"/>
</dbReference>
<dbReference type="Proteomes" id="UP000825935">
    <property type="component" value="Chromosome 37"/>
</dbReference>
<evidence type="ECO:0000259" key="3">
    <source>
        <dbReference type="Pfam" id="PF21029"/>
    </source>
</evidence>
<accession>A0A8T2Q772</accession>
<reference evidence="4" key="1">
    <citation type="submission" date="2021-08" db="EMBL/GenBank/DDBJ databases">
        <title>WGS assembly of Ceratopteris richardii.</title>
        <authorList>
            <person name="Marchant D.B."/>
            <person name="Chen G."/>
            <person name="Jenkins J."/>
            <person name="Shu S."/>
            <person name="Leebens-Mack J."/>
            <person name="Grimwood J."/>
            <person name="Schmutz J."/>
            <person name="Soltis P."/>
            <person name="Soltis D."/>
            <person name="Chen Z.-H."/>
        </authorList>
    </citation>
    <scope>NUCLEOTIDE SEQUENCE</scope>
    <source>
        <strain evidence="4">Whitten #5841</strain>
        <tissue evidence="4">Leaf</tissue>
    </source>
</reference>
<dbReference type="InterPro" id="IPR009755">
    <property type="entry name" value="RMC1_C"/>
</dbReference>
<dbReference type="AlphaFoldDB" id="A0A8T2Q772"/>
<gene>
    <name evidence="4" type="ORF">KP509_37G021500</name>
</gene>
<comment type="caution">
    <text evidence="4">The sequence shown here is derived from an EMBL/GenBank/DDBJ whole genome shotgun (WGS) entry which is preliminary data.</text>
</comment>
<feature type="domain" description="Mic1" evidence="2">
    <location>
        <begin position="530"/>
        <end position="712"/>
    </location>
</feature>
<dbReference type="InterPro" id="IPR049040">
    <property type="entry name" value="RMC1_N"/>
</dbReference>
<dbReference type="EMBL" id="CM035442">
    <property type="protein sequence ID" value="KAH7279477.1"/>
    <property type="molecule type" value="Genomic_DNA"/>
</dbReference>
<sequence length="741" mass="82641">MALTSSKKTRCMGGSGAGALSHVYLQYPPFRCNIPGSSKMMYDDGSRLLLVPSPDKMFSWPVARHTQSNSPNVTVVDNGPVLGARFSLDLTILAIQSSDCEVSFYNRESGAKFKQLCRSRRDRILGFFWTDCPTCDIVFVTTGGLELFSLAPRLDAVKLVDVRPLQVSWYLYTHESRLLLVASGMHCRTFQCYQFSAAGIIRLPKFDAGLKKLEANRKVTIGPEDVHIATMYGRLYCLQVDRLSMELNIYRFYRDAVVPQGTIPVYSETVAFSVVDGVLLVHQLASEVVLLYAIYADLKGPISAPLPLLIRGDSCFTMAGCESSTESNDILDNEDMRTLASSESNIYGENWVFANPDIILDQDHGIMWRIHLDLEAIATSSSDLPSLLEFLQRRRLDAAVAKELSMMVLCNMIMEKRPLLLISEAMDVISMAYSQFLRTRATLVIAKQPSARPQVPARHDQRKKAGKEDEKDVPVSDCNTNIIPECSDQAQKQSENVGSSKRMSNATVEQCKIAHEVVGIVEETDESAAHNKSENSTGSPLSISHNISLAVTAVSPEEMYHHVFAVIDNETDVDSSTLIAAIIQYLRSAASEKLNFPVDLQLLLIKLLTKEKRYPELMHLVRTKVLEPSKEVAKEMLQVGKSYQPVFMLGLNMLRQLSLHGDYLSEILQQGRLLEALRYARQNRVEAIPPSTFLELAAASQDIQKLASVMRFCLDFVPSFETTSEYQTYSAVLSQQKIVPA</sequence>
<evidence type="ECO:0000259" key="2">
    <source>
        <dbReference type="Pfam" id="PF07035"/>
    </source>
</evidence>
<feature type="region of interest" description="Disordered" evidence="1">
    <location>
        <begin position="448"/>
        <end position="477"/>
    </location>
</feature>
<dbReference type="GO" id="GO:0031902">
    <property type="term" value="C:late endosome membrane"/>
    <property type="evidence" value="ECO:0007669"/>
    <property type="project" value="TreeGrafter"/>
</dbReference>
<organism evidence="4 5">
    <name type="scientific">Ceratopteris richardii</name>
    <name type="common">Triangle waterfern</name>
    <dbReference type="NCBI Taxonomy" id="49495"/>
    <lineage>
        <taxon>Eukaryota</taxon>
        <taxon>Viridiplantae</taxon>
        <taxon>Streptophyta</taxon>
        <taxon>Embryophyta</taxon>
        <taxon>Tracheophyta</taxon>
        <taxon>Polypodiopsida</taxon>
        <taxon>Polypodiidae</taxon>
        <taxon>Polypodiales</taxon>
        <taxon>Pteridineae</taxon>
        <taxon>Pteridaceae</taxon>
        <taxon>Parkerioideae</taxon>
        <taxon>Ceratopteris</taxon>
    </lineage>
</organism>